<dbReference type="eggNOG" id="ENOG5033BV6">
    <property type="taxonomic scope" value="Bacteria"/>
</dbReference>
<reference evidence="2" key="1">
    <citation type="submission" date="2009-10" db="EMBL/GenBank/DDBJ databases">
        <authorList>
            <person name="Weinstock G."/>
            <person name="Sodergren E."/>
            <person name="Clifton S."/>
            <person name="Fulton L."/>
            <person name="Fulton B."/>
            <person name="Courtney L."/>
            <person name="Fronick C."/>
            <person name="Harrison M."/>
            <person name="Strong C."/>
            <person name="Farmer C."/>
            <person name="Delahaunty K."/>
            <person name="Markovic C."/>
            <person name="Hall O."/>
            <person name="Minx P."/>
            <person name="Tomlinson C."/>
            <person name="Mitreva M."/>
            <person name="Nelson J."/>
            <person name="Hou S."/>
            <person name="Wollam A."/>
            <person name="Pepin K.H."/>
            <person name="Johnson M."/>
            <person name="Bhonagiri V."/>
            <person name="Nash W.E."/>
            <person name="Warren W."/>
            <person name="Chinwalla A."/>
            <person name="Mardis E.R."/>
            <person name="Wilson R.K."/>
        </authorList>
    </citation>
    <scope>NUCLEOTIDE SEQUENCE [LARGE SCALE GENOMIC DNA]</scope>
    <source>
        <strain evidence="2">ATCC 700122</strain>
    </source>
</reference>
<dbReference type="RefSeq" id="WP_006361691.1">
    <property type="nucleotide sequence ID" value="NZ_GG700630.1"/>
</dbReference>
<name>D0WFB8_SLAES</name>
<comment type="caution">
    <text evidence="2">The sequence shown here is derived from an EMBL/GenBank/DDBJ whole genome shotgun (WGS) entry which is preliminary data.</text>
</comment>
<feature type="compositionally biased region" description="Low complexity" evidence="1">
    <location>
        <begin position="88"/>
        <end position="97"/>
    </location>
</feature>
<dbReference type="EMBL" id="ACUX02000005">
    <property type="protein sequence ID" value="EEZ61802.1"/>
    <property type="molecule type" value="Genomic_DNA"/>
</dbReference>
<evidence type="ECO:0000313" key="2">
    <source>
        <dbReference type="EMBL" id="EEZ61802.1"/>
    </source>
</evidence>
<organism evidence="2 3">
    <name type="scientific">Slackia exigua (strain ATCC 700122 / DSM 15923 / CIP 105133 / JCM 11022 / KCTC 5966 / S-7)</name>
    <dbReference type="NCBI Taxonomy" id="649764"/>
    <lineage>
        <taxon>Bacteria</taxon>
        <taxon>Bacillati</taxon>
        <taxon>Actinomycetota</taxon>
        <taxon>Coriobacteriia</taxon>
        <taxon>Eggerthellales</taxon>
        <taxon>Eggerthellaceae</taxon>
        <taxon>Slackia</taxon>
    </lineage>
</organism>
<sequence>MHPAWLVGIGVLVGTAGLKVLKSKPAKQLYVDALVGGMQVRETASTLVDEAKAEFDDLMAEAEYARNGDDVPSDDVSSDKASSEEEPSTTSTATPKTATKHAAKK</sequence>
<evidence type="ECO:0000256" key="1">
    <source>
        <dbReference type="SAM" id="MobiDB-lite"/>
    </source>
</evidence>
<dbReference type="Pfam" id="PF19605">
    <property type="entry name" value="DUF6110"/>
    <property type="match status" value="1"/>
</dbReference>
<proteinExistence type="predicted"/>
<keyword evidence="3" id="KW-1185">Reference proteome</keyword>
<protein>
    <recommendedName>
        <fullName evidence="4">DUF5132 domain-containing protein</fullName>
    </recommendedName>
</protein>
<accession>D0WFB8</accession>
<dbReference type="Proteomes" id="UP000006001">
    <property type="component" value="Unassembled WGS sequence"/>
</dbReference>
<evidence type="ECO:0008006" key="4">
    <source>
        <dbReference type="Google" id="ProtNLM"/>
    </source>
</evidence>
<evidence type="ECO:0000313" key="3">
    <source>
        <dbReference type="Proteomes" id="UP000006001"/>
    </source>
</evidence>
<feature type="region of interest" description="Disordered" evidence="1">
    <location>
        <begin position="63"/>
        <end position="105"/>
    </location>
</feature>
<dbReference type="GeneID" id="85007079"/>
<gene>
    <name evidence="2" type="ORF">HMPREF0762_00436</name>
</gene>
<dbReference type="STRING" id="649764.HMPREF0762_00436"/>
<dbReference type="HOGENOM" id="CLU_2234797_0_0_11"/>
<dbReference type="InterPro" id="IPR046092">
    <property type="entry name" value="DUF6110"/>
</dbReference>
<dbReference type="AlphaFoldDB" id="D0WFB8"/>